<dbReference type="InterPro" id="IPR016174">
    <property type="entry name" value="Di-haem_cyt_TM"/>
</dbReference>
<keyword evidence="10" id="KW-0408">Iron</keyword>
<feature type="transmembrane region" description="Helical" evidence="12">
    <location>
        <begin position="50"/>
        <end position="74"/>
    </location>
</feature>
<dbReference type="EMBL" id="CP053708">
    <property type="protein sequence ID" value="QKE92626.1"/>
    <property type="molecule type" value="Genomic_DNA"/>
</dbReference>
<keyword evidence="4" id="KW-1003">Cell membrane</keyword>
<keyword evidence="5" id="KW-0349">Heme</keyword>
<evidence type="ECO:0000256" key="6">
    <source>
        <dbReference type="ARBA" id="ARBA00022692"/>
    </source>
</evidence>
<keyword evidence="3" id="KW-0813">Transport</keyword>
<dbReference type="Pfam" id="PF01292">
    <property type="entry name" value="Ni_hydr_CYTB"/>
    <property type="match status" value="1"/>
</dbReference>
<sequence length="204" mass="22474">MVVHPLVVRITHWVNAVAIVMMVCSGWQIYNASPLIPFRFPAWMTLGGWLGGGIAWHLAAMWLLIANSLGYFGYGLIGRHFVRSFLPITPRAFGHDLREALAFRLKHKLGTYNAVQRLLYIGVLVLGVAALVSGLGMWKPVQLQLIDSLLGGYPTLRWIHFFAMSGIVLFVVVHLALVALVPKTLPAMITGRAHLDASPAEVQS</sequence>
<evidence type="ECO:0000256" key="5">
    <source>
        <dbReference type="ARBA" id="ARBA00022617"/>
    </source>
</evidence>
<organism evidence="14 15">
    <name type="scientific">Lichenicola cladoniae</name>
    <dbReference type="NCBI Taxonomy" id="1484109"/>
    <lineage>
        <taxon>Bacteria</taxon>
        <taxon>Pseudomonadati</taxon>
        <taxon>Pseudomonadota</taxon>
        <taxon>Alphaproteobacteria</taxon>
        <taxon>Acetobacterales</taxon>
        <taxon>Acetobacteraceae</taxon>
        <taxon>Lichenicola</taxon>
    </lineage>
</organism>
<name>A0A6M8HWL5_9PROT</name>
<feature type="transmembrane region" description="Helical" evidence="12">
    <location>
        <begin position="158"/>
        <end position="181"/>
    </location>
</feature>
<proteinExistence type="inferred from homology"/>
<keyword evidence="6 12" id="KW-0812">Transmembrane</keyword>
<dbReference type="GO" id="GO:0009055">
    <property type="term" value="F:electron transfer activity"/>
    <property type="evidence" value="ECO:0007669"/>
    <property type="project" value="InterPro"/>
</dbReference>
<dbReference type="InterPro" id="IPR011577">
    <property type="entry name" value="Cyt_b561_bac/Ni-Hgenase"/>
</dbReference>
<dbReference type="InterPro" id="IPR000516">
    <property type="entry name" value="Ni-dep_Hydgase_cyt-B"/>
</dbReference>
<dbReference type="KEGG" id="lck:HN018_12715"/>
<feature type="transmembrane region" description="Helical" evidence="12">
    <location>
        <begin position="118"/>
        <end position="138"/>
    </location>
</feature>
<keyword evidence="8" id="KW-0249">Electron transport</keyword>
<evidence type="ECO:0000256" key="12">
    <source>
        <dbReference type="SAM" id="Phobius"/>
    </source>
</evidence>
<protein>
    <submittedName>
        <fullName evidence="14">Cytochrome b/b6 domain-containing protein</fullName>
    </submittedName>
</protein>
<dbReference type="AlphaFoldDB" id="A0A6M8HWL5"/>
<dbReference type="PRINTS" id="PR00161">
    <property type="entry name" value="NIHGNASECYTB"/>
</dbReference>
<accession>A0A6M8HWL5</accession>
<evidence type="ECO:0000256" key="10">
    <source>
        <dbReference type="ARBA" id="ARBA00023004"/>
    </source>
</evidence>
<comment type="subcellular location">
    <subcellularLocation>
        <location evidence="1">Cell membrane</location>
        <topology evidence="1">Multi-pass membrane protein</topology>
    </subcellularLocation>
</comment>
<dbReference type="GO" id="GO:0022904">
    <property type="term" value="P:respiratory electron transport chain"/>
    <property type="evidence" value="ECO:0007669"/>
    <property type="project" value="InterPro"/>
</dbReference>
<gene>
    <name evidence="14" type="ORF">HN018_12715</name>
</gene>
<evidence type="ECO:0000256" key="8">
    <source>
        <dbReference type="ARBA" id="ARBA00022982"/>
    </source>
</evidence>
<evidence type="ECO:0000259" key="13">
    <source>
        <dbReference type="Pfam" id="PF01292"/>
    </source>
</evidence>
<evidence type="ECO:0000256" key="11">
    <source>
        <dbReference type="ARBA" id="ARBA00023136"/>
    </source>
</evidence>
<dbReference type="GO" id="GO:0005506">
    <property type="term" value="F:iron ion binding"/>
    <property type="evidence" value="ECO:0007669"/>
    <property type="project" value="InterPro"/>
</dbReference>
<keyword evidence="11 12" id="KW-0472">Membrane</keyword>
<reference evidence="14 15" key="1">
    <citation type="journal article" date="2014" name="World J. Microbiol. Biotechnol.">
        <title>Biodiversity and physiological characteristics of Antarctic and Arctic lichens-associated bacteria.</title>
        <authorList>
            <person name="Lee Y.M."/>
            <person name="Kim E.H."/>
            <person name="Lee H.K."/>
            <person name="Hong S.G."/>
        </authorList>
    </citation>
    <scope>NUCLEOTIDE SEQUENCE [LARGE SCALE GENOMIC DNA]</scope>
    <source>
        <strain evidence="14 15">PAMC 26569</strain>
    </source>
</reference>
<dbReference type="Gene3D" id="1.20.950.20">
    <property type="entry name" value="Transmembrane di-heme cytochromes, Chain C"/>
    <property type="match status" value="1"/>
</dbReference>
<evidence type="ECO:0000313" key="15">
    <source>
        <dbReference type="Proteomes" id="UP000500767"/>
    </source>
</evidence>
<dbReference type="Proteomes" id="UP000500767">
    <property type="component" value="Chromosome"/>
</dbReference>
<feature type="transmembrane region" description="Helical" evidence="12">
    <location>
        <begin position="12"/>
        <end position="30"/>
    </location>
</feature>
<evidence type="ECO:0000256" key="9">
    <source>
        <dbReference type="ARBA" id="ARBA00022989"/>
    </source>
</evidence>
<dbReference type="InterPro" id="IPR051542">
    <property type="entry name" value="Hydrogenase_cytochrome"/>
</dbReference>
<keyword evidence="9 12" id="KW-1133">Transmembrane helix</keyword>
<keyword evidence="15" id="KW-1185">Reference proteome</keyword>
<dbReference type="GO" id="GO:0005886">
    <property type="term" value="C:plasma membrane"/>
    <property type="evidence" value="ECO:0007669"/>
    <property type="project" value="UniProtKB-SubCell"/>
</dbReference>
<dbReference type="GO" id="GO:0020037">
    <property type="term" value="F:heme binding"/>
    <property type="evidence" value="ECO:0007669"/>
    <property type="project" value="TreeGrafter"/>
</dbReference>
<dbReference type="SUPFAM" id="SSF81342">
    <property type="entry name" value="Transmembrane di-heme cytochromes"/>
    <property type="match status" value="1"/>
</dbReference>
<evidence type="ECO:0000256" key="4">
    <source>
        <dbReference type="ARBA" id="ARBA00022475"/>
    </source>
</evidence>
<evidence type="ECO:0000256" key="1">
    <source>
        <dbReference type="ARBA" id="ARBA00004651"/>
    </source>
</evidence>
<comment type="similarity">
    <text evidence="2">Belongs to the HupC/HyaC/HydC family.</text>
</comment>
<keyword evidence="7" id="KW-0479">Metal-binding</keyword>
<dbReference type="PANTHER" id="PTHR30485">
    <property type="entry name" value="NI/FE-HYDROGENASE 1 B-TYPE CYTOCHROME SUBUNIT"/>
    <property type="match status" value="1"/>
</dbReference>
<dbReference type="PANTHER" id="PTHR30485:SF1">
    <property type="entry name" value="CYTOCHROME YDHU-RELATED"/>
    <property type="match status" value="1"/>
</dbReference>
<evidence type="ECO:0000256" key="7">
    <source>
        <dbReference type="ARBA" id="ARBA00022723"/>
    </source>
</evidence>
<feature type="domain" description="Cytochrome b561 bacterial/Ni-hydrogenase" evidence="13">
    <location>
        <begin position="3"/>
        <end position="191"/>
    </location>
</feature>
<evidence type="ECO:0000256" key="3">
    <source>
        <dbReference type="ARBA" id="ARBA00022448"/>
    </source>
</evidence>
<evidence type="ECO:0000313" key="14">
    <source>
        <dbReference type="EMBL" id="QKE92626.1"/>
    </source>
</evidence>
<evidence type="ECO:0000256" key="2">
    <source>
        <dbReference type="ARBA" id="ARBA00008622"/>
    </source>
</evidence>